<evidence type="ECO:0000313" key="1">
    <source>
        <dbReference type="EMBL" id="CAZ81344.1"/>
    </source>
</evidence>
<proteinExistence type="predicted"/>
<organism evidence="1 2">
    <name type="scientific">Tuber melanosporum (strain Mel28)</name>
    <name type="common">Perigord black truffle</name>
    <dbReference type="NCBI Taxonomy" id="656061"/>
    <lineage>
        <taxon>Eukaryota</taxon>
        <taxon>Fungi</taxon>
        <taxon>Dikarya</taxon>
        <taxon>Ascomycota</taxon>
        <taxon>Pezizomycotina</taxon>
        <taxon>Pezizomycetes</taxon>
        <taxon>Pezizales</taxon>
        <taxon>Tuberaceae</taxon>
        <taxon>Tuber</taxon>
    </lineage>
</organism>
<keyword evidence="2" id="KW-1185">Reference proteome</keyword>
<accession>D5GA01</accession>
<name>D5GA01_TUBMM</name>
<dbReference type="EMBL" id="FN430068">
    <property type="protein sequence ID" value="CAZ81344.1"/>
    <property type="molecule type" value="Genomic_DNA"/>
</dbReference>
<protein>
    <submittedName>
        <fullName evidence="1">(Perigord truffle) hypothetical protein</fullName>
    </submittedName>
</protein>
<reference evidence="1 2" key="1">
    <citation type="journal article" date="2010" name="Nature">
        <title>Perigord black truffle genome uncovers evolutionary origins and mechanisms of symbiosis.</title>
        <authorList>
            <person name="Martin F."/>
            <person name="Kohler A."/>
            <person name="Murat C."/>
            <person name="Balestrini R."/>
            <person name="Coutinho P.M."/>
            <person name="Jaillon O."/>
            <person name="Montanini B."/>
            <person name="Morin E."/>
            <person name="Noel B."/>
            <person name="Percudani R."/>
            <person name="Porcel B."/>
            <person name="Rubini A."/>
            <person name="Amicucci A."/>
            <person name="Amselem J."/>
            <person name="Anthouard V."/>
            <person name="Arcioni S."/>
            <person name="Artiguenave F."/>
            <person name="Aury J.M."/>
            <person name="Ballario P."/>
            <person name="Bolchi A."/>
            <person name="Brenna A."/>
            <person name="Brun A."/>
            <person name="Buee M."/>
            <person name="Cantarel B."/>
            <person name="Chevalier G."/>
            <person name="Couloux A."/>
            <person name="Da Silva C."/>
            <person name="Denoeud F."/>
            <person name="Duplessis S."/>
            <person name="Ghignone S."/>
            <person name="Hilselberger B."/>
            <person name="Iotti M."/>
            <person name="Marcais B."/>
            <person name="Mello A."/>
            <person name="Miranda M."/>
            <person name="Pacioni G."/>
            <person name="Quesneville H."/>
            <person name="Riccioni C."/>
            <person name="Ruotolo R."/>
            <person name="Splivallo R."/>
            <person name="Stocchi V."/>
            <person name="Tisserant E."/>
            <person name="Viscomi A.R."/>
            <person name="Zambonelli A."/>
            <person name="Zampieri E."/>
            <person name="Henrissat B."/>
            <person name="Lebrun M.H."/>
            <person name="Paolocci F."/>
            <person name="Bonfante P."/>
            <person name="Ottonello S."/>
            <person name="Wincker P."/>
        </authorList>
    </citation>
    <scope>NUCLEOTIDE SEQUENCE [LARGE SCALE GENOMIC DNA]</scope>
    <source>
        <strain evidence="1 2">Mel28</strain>
    </source>
</reference>
<dbReference type="KEGG" id="tml:GSTUM_00003474001"/>
<dbReference type="Proteomes" id="UP000006911">
    <property type="component" value="Unassembled WGS sequence"/>
</dbReference>
<dbReference type="HOGENOM" id="CLU_3421428_0_0_1"/>
<gene>
    <name evidence="1" type="ORF">GSTUM_00003474001</name>
</gene>
<evidence type="ECO:0000313" key="2">
    <source>
        <dbReference type="Proteomes" id="UP000006911"/>
    </source>
</evidence>
<dbReference type="AlphaFoldDB" id="D5GA01"/>
<sequence>MTCFQASNAPKKPRGLYYGLWTNQ</sequence>
<dbReference type="InParanoid" id="D5GA01"/>